<name>Q2Q0D0_9ZZZZ</name>
<sequence length="589" mass="64435">MGRDARRALGLVCIMMLAPLAGCFGETGEDSRVGTGDVTITPETLIGGVFQGLTIAADRDLSAYIPYLILNTDTQFVQNSTVIDLKAGESVLLTVLAPPRTDTAVVLLGEYGRESWPVRSIDESWKTWWERGGFEAKSGQGVSRVAGMNNSIDTVNTTLSNGGAATPILLTIERPQAPGFAESEGGRHSTGLVDGRTVFNYINVMSDETLDPTDAADGAVGYLDRWAGQGNAAYEDAAQYLIQTMENFGLEVIVQRFVYDSLMTGAQNPEAYNICGYRWGEIDRDKWMVFGAHFDIAPPINGGMLDPHIFGRTYGTRVGAYDNTAGTSMVLTVAEAMADYNTRNTMVFCLWSGEEGGKRGSDFWTDYWVREDNPNVEVTNYVNLDMAGVNWPGGGGAPCGDGHGGGEGNCDPEPQVDPDGYPKDEEVWPMRVYIGPSLDHDVMNQPGMVGLAMWIGSDAIGVEEQMSPLLGEGYDAETWKVDDWMAKDRPEIIVYEDTTARSDHATFQDNLGTVTMGFGGLVDGYWCYHQTCDTVDEMIDWMDTTGKDYGEERSGTSNLVDALDTITWWATFSFFHLDQDPIRNAYLDA</sequence>
<dbReference type="Gene3D" id="3.40.630.10">
    <property type="entry name" value="Zn peptidases"/>
    <property type="match status" value="1"/>
</dbReference>
<proteinExistence type="predicted"/>
<dbReference type="AlphaFoldDB" id="Q2Q0D0"/>
<dbReference type="SUPFAM" id="SSF53187">
    <property type="entry name" value="Zn-dependent exopeptidases"/>
    <property type="match status" value="1"/>
</dbReference>
<dbReference type="PANTHER" id="PTHR12147">
    <property type="entry name" value="METALLOPEPTIDASE M28 FAMILY MEMBER"/>
    <property type="match status" value="1"/>
</dbReference>
<evidence type="ECO:0000313" key="2">
    <source>
        <dbReference type="EMBL" id="ABB83000.1"/>
    </source>
</evidence>
<dbReference type="InterPro" id="IPR007484">
    <property type="entry name" value="Peptidase_M28"/>
</dbReference>
<reference evidence="2" key="1">
    <citation type="journal article" date="2006" name="Nature">
        <title>Proteorhodopsin lateral gene transfer between marine planktonic Bacteria and Archaea.</title>
        <authorList>
            <person name="Frigaard N.U."/>
            <person name="Martinez A."/>
            <person name="Mincer T.J."/>
            <person name="DeLong E.F."/>
        </authorList>
    </citation>
    <scope>NUCLEOTIDE SEQUENCE</scope>
</reference>
<dbReference type="EMBL" id="DQ257435">
    <property type="protein sequence ID" value="ABB83000.1"/>
    <property type="molecule type" value="Genomic_DNA"/>
</dbReference>
<organism evidence="2">
    <name type="scientific">uncultured organism HF10_3D09</name>
    <dbReference type="NCBI Taxonomy" id="357603"/>
    <lineage>
        <taxon>unclassified sequences</taxon>
        <taxon>environmental samples</taxon>
    </lineage>
</organism>
<dbReference type="InterPro" id="IPR045175">
    <property type="entry name" value="M28_fam"/>
</dbReference>
<evidence type="ECO:0000259" key="1">
    <source>
        <dbReference type="Pfam" id="PF04389"/>
    </source>
</evidence>
<dbReference type="GO" id="GO:0006508">
    <property type="term" value="P:proteolysis"/>
    <property type="evidence" value="ECO:0007669"/>
    <property type="project" value="InterPro"/>
</dbReference>
<accession>Q2Q0D0</accession>
<feature type="domain" description="Peptidase M28" evidence="1">
    <location>
        <begin position="284"/>
        <end position="392"/>
    </location>
</feature>
<dbReference type="Pfam" id="PF04389">
    <property type="entry name" value="Peptidase_M28"/>
    <property type="match status" value="1"/>
</dbReference>
<dbReference type="GO" id="GO:0008235">
    <property type="term" value="F:metalloexopeptidase activity"/>
    <property type="evidence" value="ECO:0007669"/>
    <property type="project" value="InterPro"/>
</dbReference>
<protein>
    <submittedName>
        <fullName evidence="2">Putative peptidase</fullName>
    </submittedName>
</protein>
<dbReference type="PANTHER" id="PTHR12147:SF26">
    <property type="entry name" value="PEPTIDASE M28 DOMAIN-CONTAINING PROTEIN"/>
    <property type="match status" value="1"/>
</dbReference>